<reference evidence="7" key="1">
    <citation type="journal article" date="2019" name="Int. J. Syst. Evol. Microbiol.">
        <title>The Global Catalogue of Microorganisms (GCM) 10K type strain sequencing project: providing services to taxonomists for standard genome sequencing and annotation.</title>
        <authorList>
            <consortium name="The Broad Institute Genomics Platform"/>
            <consortium name="The Broad Institute Genome Sequencing Center for Infectious Disease"/>
            <person name="Wu L."/>
            <person name="Ma J."/>
        </authorList>
    </citation>
    <scope>NUCLEOTIDE SEQUENCE [LARGE SCALE GENOMIC DNA]</scope>
    <source>
        <strain evidence="7">JCM 18401</strain>
    </source>
</reference>
<evidence type="ECO:0000256" key="4">
    <source>
        <dbReference type="HAMAP-Rule" id="MF_00925"/>
    </source>
</evidence>
<protein>
    <recommendedName>
        <fullName evidence="4">Outer membrane protein assembly factor BamE</fullName>
    </recommendedName>
</protein>
<evidence type="ECO:0000313" key="7">
    <source>
        <dbReference type="Proteomes" id="UP001499988"/>
    </source>
</evidence>
<dbReference type="HAMAP" id="MF_00925">
    <property type="entry name" value="OM_assembly_BamE"/>
    <property type="match status" value="1"/>
</dbReference>
<keyword evidence="4" id="KW-0564">Palmitate</keyword>
<sequence>MKQFRKLILAAALTTAVSGCSVVDWMVYKIDIPQGNFVEQVQIEKLRVGMTREQVEFVLGRPVLRDSFGDDTWYYVYQFKNGRTNELTRKELLVNFVDDVVNTVEGDYELSEAFDTPLDTGRP</sequence>
<dbReference type="InterPro" id="IPR037873">
    <property type="entry name" value="BamE-like"/>
</dbReference>
<dbReference type="InterPro" id="IPR007450">
    <property type="entry name" value="BamE_dom"/>
</dbReference>
<comment type="subunit">
    <text evidence="4">Part of the Bam complex.</text>
</comment>
<dbReference type="InterPro" id="IPR026592">
    <property type="entry name" value="BamE"/>
</dbReference>
<keyword evidence="1 4" id="KW-0732">Signal</keyword>
<evidence type="ECO:0000256" key="3">
    <source>
        <dbReference type="ARBA" id="ARBA00023237"/>
    </source>
</evidence>
<feature type="domain" description="Outer membrane protein assembly factor BamE" evidence="5">
    <location>
        <begin position="35"/>
        <end position="103"/>
    </location>
</feature>
<comment type="function">
    <text evidence="4">Part of the outer membrane protein assembly complex, which is involved in assembly and insertion of beta-barrel proteins into the outer membrane.</text>
</comment>
<evidence type="ECO:0000256" key="1">
    <source>
        <dbReference type="ARBA" id="ARBA00022729"/>
    </source>
</evidence>
<dbReference type="PANTHER" id="PTHR37482">
    <property type="entry name" value="OUTER MEMBRANE PROTEIN ASSEMBLY FACTOR BAME"/>
    <property type="match status" value="1"/>
</dbReference>
<accession>A0ABP9EMV8</accession>
<comment type="similarity">
    <text evidence="4">Belongs to the BamE family.</text>
</comment>
<dbReference type="PROSITE" id="PS51257">
    <property type="entry name" value="PROKAR_LIPOPROTEIN"/>
    <property type="match status" value="1"/>
</dbReference>
<keyword evidence="2 4" id="KW-0472">Membrane</keyword>
<evidence type="ECO:0000256" key="2">
    <source>
        <dbReference type="ARBA" id="ARBA00023136"/>
    </source>
</evidence>
<gene>
    <name evidence="4" type="primary">bamE</name>
    <name evidence="6" type="ORF">GCM10023333_14210</name>
</gene>
<dbReference type="Pfam" id="PF04355">
    <property type="entry name" value="BamE"/>
    <property type="match status" value="1"/>
</dbReference>
<dbReference type="RefSeq" id="WP_345334657.1">
    <property type="nucleotide sequence ID" value="NZ_BAABJZ010000019.1"/>
</dbReference>
<evidence type="ECO:0000313" key="6">
    <source>
        <dbReference type="EMBL" id="GAA4881196.1"/>
    </source>
</evidence>
<dbReference type="Proteomes" id="UP001499988">
    <property type="component" value="Unassembled WGS sequence"/>
</dbReference>
<keyword evidence="3 4" id="KW-0998">Cell outer membrane</keyword>
<dbReference type="PANTHER" id="PTHR37482:SF1">
    <property type="entry name" value="OUTER MEMBRANE PROTEIN ASSEMBLY FACTOR BAME"/>
    <property type="match status" value="1"/>
</dbReference>
<evidence type="ECO:0000259" key="5">
    <source>
        <dbReference type="Pfam" id="PF04355"/>
    </source>
</evidence>
<comment type="caution">
    <text evidence="6">The sequence shown here is derived from an EMBL/GenBank/DDBJ whole genome shotgun (WGS) entry which is preliminary data.</text>
</comment>
<name>A0ABP9EMV8_9GAMM</name>
<dbReference type="EMBL" id="BAABJZ010000019">
    <property type="protein sequence ID" value="GAA4881196.1"/>
    <property type="molecule type" value="Genomic_DNA"/>
</dbReference>
<keyword evidence="7" id="KW-1185">Reference proteome</keyword>
<keyword evidence="4" id="KW-0449">Lipoprotein</keyword>
<comment type="subcellular location">
    <subcellularLocation>
        <location evidence="4">Cell outer membrane</location>
        <topology evidence="4">Lipid-anchor</topology>
    </subcellularLocation>
</comment>
<organism evidence="6 7">
    <name type="scientific">Ferrimonas pelagia</name>
    <dbReference type="NCBI Taxonomy" id="1177826"/>
    <lineage>
        <taxon>Bacteria</taxon>
        <taxon>Pseudomonadati</taxon>
        <taxon>Pseudomonadota</taxon>
        <taxon>Gammaproteobacteria</taxon>
        <taxon>Alteromonadales</taxon>
        <taxon>Ferrimonadaceae</taxon>
        <taxon>Ferrimonas</taxon>
    </lineage>
</organism>
<proteinExistence type="inferred from homology"/>
<dbReference type="Gene3D" id="3.30.1450.10">
    <property type="match status" value="1"/>
</dbReference>